<protein>
    <submittedName>
        <fullName evidence="1">Uncharacterized protein</fullName>
    </submittedName>
</protein>
<name>A0ABP1P2E2_XYLVO</name>
<dbReference type="Proteomes" id="UP001642520">
    <property type="component" value="Unassembled WGS sequence"/>
</dbReference>
<gene>
    <name evidence="1" type="ORF">XYLVIOL_LOCUS7759</name>
</gene>
<proteinExistence type="predicted"/>
<reference evidence="1 2" key="1">
    <citation type="submission" date="2024-08" db="EMBL/GenBank/DDBJ databases">
        <authorList>
            <person name="Will J Nash"/>
            <person name="Angela Man"/>
            <person name="Seanna McTaggart"/>
            <person name="Kendall Baker"/>
            <person name="Tom Barker"/>
            <person name="Leah Catchpole"/>
            <person name="Alex Durrant"/>
            <person name="Karim Gharbi"/>
            <person name="Naomi Irish"/>
            <person name="Gemy Kaithakottil"/>
            <person name="Debby Ku"/>
            <person name="Aaliyah Providence"/>
            <person name="Felix Shaw"/>
            <person name="David Swarbreck"/>
            <person name="Chris Watkins"/>
            <person name="Ann M. McCartney"/>
            <person name="Giulio Formenti"/>
            <person name="Alice Mouton"/>
            <person name="Noel Vella"/>
            <person name="Bjorn M von Reumont"/>
            <person name="Adriana Vella"/>
            <person name="Wilfried Haerty"/>
        </authorList>
    </citation>
    <scope>NUCLEOTIDE SEQUENCE [LARGE SCALE GENOMIC DNA]</scope>
</reference>
<comment type="caution">
    <text evidence="1">The sequence shown here is derived from an EMBL/GenBank/DDBJ whole genome shotgun (WGS) entry which is preliminary data.</text>
</comment>
<dbReference type="InterPro" id="IPR046349">
    <property type="entry name" value="C1-like_sf"/>
</dbReference>
<evidence type="ECO:0000313" key="1">
    <source>
        <dbReference type="EMBL" id="CAL7946402.1"/>
    </source>
</evidence>
<keyword evidence="2" id="KW-1185">Reference proteome</keyword>
<evidence type="ECO:0000313" key="2">
    <source>
        <dbReference type="Proteomes" id="UP001642520"/>
    </source>
</evidence>
<accession>A0ABP1P2E2</accession>
<sequence length="104" mass="11860">MLKGNLSPYLDTHNEEELSYVTLSNGPYVYVAESANTEPKNNHVLIDIYFLTPVLCKHCEDYVWGTGRVGVKCKVISTRRVRVYRGPPRVVPRFTFPVTGRVET</sequence>
<dbReference type="SUPFAM" id="SSF57889">
    <property type="entry name" value="Cysteine-rich domain"/>
    <property type="match status" value="1"/>
</dbReference>
<organism evidence="1 2">
    <name type="scientific">Xylocopa violacea</name>
    <name type="common">Violet carpenter bee</name>
    <name type="synonym">Apis violacea</name>
    <dbReference type="NCBI Taxonomy" id="135666"/>
    <lineage>
        <taxon>Eukaryota</taxon>
        <taxon>Metazoa</taxon>
        <taxon>Ecdysozoa</taxon>
        <taxon>Arthropoda</taxon>
        <taxon>Hexapoda</taxon>
        <taxon>Insecta</taxon>
        <taxon>Pterygota</taxon>
        <taxon>Neoptera</taxon>
        <taxon>Endopterygota</taxon>
        <taxon>Hymenoptera</taxon>
        <taxon>Apocrita</taxon>
        <taxon>Aculeata</taxon>
        <taxon>Apoidea</taxon>
        <taxon>Anthophila</taxon>
        <taxon>Apidae</taxon>
        <taxon>Xylocopa</taxon>
        <taxon>Xylocopa</taxon>
    </lineage>
</organism>
<dbReference type="Gene3D" id="3.30.60.20">
    <property type="match status" value="1"/>
</dbReference>
<dbReference type="EMBL" id="CAXAJV020001294">
    <property type="protein sequence ID" value="CAL7946402.1"/>
    <property type="molecule type" value="Genomic_DNA"/>
</dbReference>